<dbReference type="Proteomes" id="UP001220509">
    <property type="component" value="Chromosome"/>
</dbReference>
<gene>
    <name evidence="5" type="ORF">PQ456_00180</name>
</gene>
<name>A0AAX3M2E8_9BACL</name>
<protein>
    <submittedName>
        <fullName evidence="5">Peptidylprolyl isomerase</fullName>
        <ecNumber evidence="5">5.2.1.8</ecNumber>
    </submittedName>
</protein>
<dbReference type="PANTHER" id="PTHR47245">
    <property type="entry name" value="PEPTIDYLPROLYL ISOMERASE"/>
    <property type="match status" value="1"/>
</dbReference>
<evidence type="ECO:0000256" key="3">
    <source>
        <dbReference type="SAM" id="SignalP"/>
    </source>
</evidence>
<dbReference type="Pfam" id="PF13616">
    <property type="entry name" value="Rotamase_3"/>
    <property type="match status" value="1"/>
</dbReference>
<dbReference type="EC" id="5.2.1.8" evidence="5"/>
<accession>A0AAX3M2E8</accession>
<feature type="signal peptide" evidence="3">
    <location>
        <begin position="1"/>
        <end position="26"/>
    </location>
</feature>
<evidence type="ECO:0000256" key="1">
    <source>
        <dbReference type="PROSITE-ProRule" id="PRU00278"/>
    </source>
</evidence>
<feature type="compositionally biased region" description="Low complexity" evidence="2">
    <location>
        <begin position="327"/>
        <end position="374"/>
    </location>
</feature>
<dbReference type="InterPro" id="IPR027304">
    <property type="entry name" value="Trigger_fact/SurA_dom_sf"/>
</dbReference>
<dbReference type="PROSITE" id="PS50198">
    <property type="entry name" value="PPIC_PPIASE_2"/>
    <property type="match status" value="1"/>
</dbReference>
<reference evidence="5 6" key="1">
    <citation type="submission" date="2023-02" db="EMBL/GenBank/DDBJ databases">
        <title>Genome sequence of Paenibacillus kyungheensis KACC 18744.</title>
        <authorList>
            <person name="Kim S."/>
            <person name="Heo J."/>
            <person name="Kwon S.-W."/>
        </authorList>
    </citation>
    <scope>NUCLEOTIDE SEQUENCE [LARGE SCALE GENOMIC DNA]</scope>
    <source>
        <strain evidence="5 6">KACC 18744</strain>
    </source>
</reference>
<dbReference type="InterPro" id="IPR000297">
    <property type="entry name" value="PPIase_PpiC"/>
</dbReference>
<keyword evidence="3" id="KW-0732">Signal</keyword>
<sequence length="374" mass="40634">MWPIKKAARKTTMLAVVAILCISLLAACNKGTTAETKNDETKDTSPVVAEYKGGTITENEFNHEVSMMKFFSPQYAQMFDMDEYKEILLEQEIAYKSLDDSASEAAKTAGAKQGEEQLAQFKTSVDPEQLATMLKEANLTEQDVKDYMTRVLTASEVMKEKVTDADVEKYYNDNKKDYTTASVRHVLIGLQTADGKTRTDAQALKIAKEVKAKLDGGADFATIAKKYSDDAGSKDKGGLYENEKVGNWVEGFKNAVLEQKIGVIGDPVKTDYGYHVIKVEARTEKAFADLTAEEKETIKSQIASQKFSEYMSKEVPGMITKKNLPKSETAPAATAPTEGTTAPTAPATEGTTAPTTTAPATEGTSTEAPAESSK</sequence>
<dbReference type="RefSeq" id="WP_273614319.1">
    <property type="nucleotide sequence ID" value="NZ_CP117416.1"/>
</dbReference>
<dbReference type="SUPFAM" id="SSF109998">
    <property type="entry name" value="Triger factor/SurA peptide-binding domain-like"/>
    <property type="match status" value="1"/>
</dbReference>
<evidence type="ECO:0000256" key="2">
    <source>
        <dbReference type="SAM" id="MobiDB-lite"/>
    </source>
</evidence>
<dbReference type="SUPFAM" id="SSF54534">
    <property type="entry name" value="FKBP-like"/>
    <property type="match status" value="1"/>
</dbReference>
<feature type="chain" id="PRO_5043724377" evidence="3">
    <location>
        <begin position="27"/>
        <end position="374"/>
    </location>
</feature>
<dbReference type="AlphaFoldDB" id="A0AAX3M2E8"/>
<dbReference type="InterPro" id="IPR050245">
    <property type="entry name" value="PrsA_foldase"/>
</dbReference>
<keyword evidence="6" id="KW-1185">Reference proteome</keyword>
<organism evidence="5 6">
    <name type="scientific">Paenibacillus kyungheensis</name>
    <dbReference type="NCBI Taxonomy" id="1452732"/>
    <lineage>
        <taxon>Bacteria</taxon>
        <taxon>Bacillati</taxon>
        <taxon>Bacillota</taxon>
        <taxon>Bacilli</taxon>
        <taxon>Bacillales</taxon>
        <taxon>Paenibacillaceae</taxon>
        <taxon>Paenibacillus</taxon>
    </lineage>
</organism>
<proteinExistence type="predicted"/>
<dbReference type="Gene3D" id="3.10.50.40">
    <property type="match status" value="1"/>
</dbReference>
<dbReference type="KEGG" id="pka:PQ456_00180"/>
<feature type="region of interest" description="Disordered" evidence="2">
    <location>
        <begin position="318"/>
        <end position="374"/>
    </location>
</feature>
<evidence type="ECO:0000313" key="6">
    <source>
        <dbReference type="Proteomes" id="UP001220509"/>
    </source>
</evidence>
<evidence type="ECO:0000259" key="4">
    <source>
        <dbReference type="PROSITE" id="PS50198"/>
    </source>
</evidence>
<dbReference type="GO" id="GO:0003755">
    <property type="term" value="F:peptidyl-prolyl cis-trans isomerase activity"/>
    <property type="evidence" value="ECO:0007669"/>
    <property type="project" value="UniProtKB-KW"/>
</dbReference>
<dbReference type="PROSITE" id="PS51257">
    <property type="entry name" value="PROKAR_LIPOPROTEIN"/>
    <property type="match status" value="1"/>
</dbReference>
<feature type="domain" description="PpiC" evidence="4">
    <location>
        <begin position="178"/>
        <end position="281"/>
    </location>
</feature>
<evidence type="ECO:0000313" key="5">
    <source>
        <dbReference type="EMBL" id="WCT55996.1"/>
    </source>
</evidence>
<keyword evidence="1" id="KW-0697">Rotamase</keyword>
<keyword evidence="1 5" id="KW-0413">Isomerase</keyword>
<dbReference type="EMBL" id="CP117416">
    <property type="protein sequence ID" value="WCT55996.1"/>
    <property type="molecule type" value="Genomic_DNA"/>
</dbReference>
<dbReference type="PANTHER" id="PTHR47245:SF2">
    <property type="entry name" value="PEPTIDYL-PROLYL CIS-TRANS ISOMERASE HP_0175-RELATED"/>
    <property type="match status" value="1"/>
</dbReference>
<dbReference type="InterPro" id="IPR046357">
    <property type="entry name" value="PPIase_dom_sf"/>
</dbReference>